<protein>
    <recommendedName>
        <fullName evidence="9">4Fe-4S ferredoxin-type domain-containing protein</fullName>
    </recommendedName>
</protein>
<keyword evidence="11" id="KW-1185">Reference proteome</keyword>
<feature type="transmembrane region" description="Helical" evidence="8">
    <location>
        <begin position="15"/>
        <end position="34"/>
    </location>
</feature>
<dbReference type="PANTHER" id="PTHR30176">
    <property type="entry name" value="FERREDOXIN-TYPE PROTEIN NAPH"/>
    <property type="match status" value="1"/>
</dbReference>
<dbReference type="SUPFAM" id="SSF54862">
    <property type="entry name" value="4Fe-4S ferredoxins"/>
    <property type="match status" value="1"/>
</dbReference>
<dbReference type="PROSITE" id="PS51379">
    <property type="entry name" value="4FE4S_FER_2"/>
    <property type="match status" value="2"/>
</dbReference>
<dbReference type="InterPro" id="IPR051684">
    <property type="entry name" value="Electron_Trans/Redox"/>
</dbReference>
<dbReference type="PANTHER" id="PTHR30176:SF3">
    <property type="entry name" value="FERREDOXIN-TYPE PROTEIN NAPH"/>
    <property type="match status" value="1"/>
</dbReference>
<proteinExistence type="predicted"/>
<dbReference type="GO" id="GO:0046872">
    <property type="term" value="F:metal ion binding"/>
    <property type="evidence" value="ECO:0007669"/>
    <property type="project" value="UniProtKB-KW"/>
</dbReference>
<dbReference type="InterPro" id="IPR017900">
    <property type="entry name" value="4Fe4S_Fe_S_CS"/>
</dbReference>
<feature type="transmembrane region" description="Helical" evidence="8">
    <location>
        <begin position="168"/>
        <end position="191"/>
    </location>
</feature>
<keyword evidence="5" id="KW-0408">Iron</keyword>
<evidence type="ECO:0000256" key="2">
    <source>
        <dbReference type="ARBA" id="ARBA00022485"/>
    </source>
</evidence>
<organism evidence="10 11">
    <name type="scientific">endosymbiont of Escarpia spicata</name>
    <dbReference type="NCBI Taxonomy" id="2200908"/>
    <lineage>
        <taxon>Bacteria</taxon>
        <taxon>Pseudomonadati</taxon>
        <taxon>Pseudomonadota</taxon>
        <taxon>Gammaproteobacteria</taxon>
        <taxon>sulfur-oxidizing symbionts</taxon>
    </lineage>
</organism>
<dbReference type="GO" id="GO:0005886">
    <property type="term" value="C:plasma membrane"/>
    <property type="evidence" value="ECO:0007669"/>
    <property type="project" value="TreeGrafter"/>
</dbReference>
<dbReference type="Pfam" id="PF12801">
    <property type="entry name" value="Fer4_5"/>
    <property type="match status" value="2"/>
</dbReference>
<keyword evidence="3" id="KW-0479">Metal-binding</keyword>
<dbReference type="InterPro" id="IPR054337">
    <property type="entry name" value="Mtrc-MtrF-like_dom_II/IV"/>
</dbReference>
<evidence type="ECO:0000256" key="8">
    <source>
        <dbReference type="SAM" id="Phobius"/>
    </source>
</evidence>
<keyword evidence="4" id="KW-0249">Electron transport</keyword>
<dbReference type="InterPro" id="IPR036280">
    <property type="entry name" value="Multihaem_cyt_sf"/>
</dbReference>
<dbReference type="Pfam" id="PF22113">
    <property type="entry name" value="Mtrc-MtrF_II-IV_dom"/>
    <property type="match status" value="1"/>
</dbReference>
<sequence>MAESRWISRFFRGRWLRYSIIVISCLMLLSPFLFLPQLVGNDDLCGGLCIRRFYLIFPGMGWEDFVSQVKVAAIGVGALTMILTVTFFFGRLWCGYLCPMGGFPELVSRLFHDRWKIDYRVLPQVPIRYGYFITYLVVMPALGFSACTLCNFITIPRMFEAFVGDARGIVYLISTVGAVNLALVILLGFFAKLGRGYCQFLCPVGAIDGIVNRIGAKLSFVQRIRVERSRCTGCRDCAEVCISGAIRMEDRIAEVDQLSCMACRECVISCEWGAIDWVTLPPQKMPARLKKGIEVAPPPVWSAVAPKGEGKERRKIRWPRILVAVLFGFGLMMAIVTDVIGAQRQSDPDGCLACHALPGLAYADKNGVIRDSTLSSDHYAASIHGSVPCTDCHRKIKAFPHGPENGEVDCAAACHLEEPSKGEAYTHKPIAEEFLASVHGQGQTKGFTGANRIDEDRNDAPPSCRRCHANTLYIPEEKMALFQEAFNHEEQACGNCHQGKVWRGQMGGHILRRLVGERWTKQEEVKVCNGCHQDREAMERVERQSTSDGKKKVADAHFVLASDSYEMGLHGRLVAANSEDGTSCSECHAPSGSRHGILPAENKASAVHADNLKQTCTAAGCHAYAAHPLNSGFLHADMHDLDIVPAYSDLNPLKPGRFDSNWTRTLAILTPPVVLFFVAGMLWSLFDWKKRDARPILGGTLFERHMLKKKPKKKKAGKKKLSVSGGSRPVRDKTWFKRMRRSKKRAFFKQEQERLKQASRQDSKTESANGEGDEISSDVSPGKDS</sequence>
<dbReference type="GO" id="GO:0051539">
    <property type="term" value="F:4 iron, 4 sulfur cluster binding"/>
    <property type="evidence" value="ECO:0007669"/>
    <property type="project" value="UniProtKB-KW"/>
</dbReference>
<feature type="compositionally biased region" description="Basic and acidic residues" evidence="7">
    <location>
        <begin position="748"/>
        <end position="765"/>
    </location>
</feature>
<evidence type="ECO:0000256" key="6">
    <source>
        <dbReference type="ARBA" id="ARBA00023014"/>
    </source>
</evidence>
<evidence type="ECO:0000313" key="10">
    <source>
        <dbReference type="EMBL" id="RDH83595.1"/>
    </source>
</evidence>
<dbReference type="Gene3D" id="3.30.70.20">
    <property type="match status" value="1"/>
</dbReference>
<evidence type="ECO:0000256" key="4">
    <source>
        <dbReference type="ARBA" id="ARBA00022982"/>
    </source>
</evidence>
<keyword evidence="8" id="KW-0812">Transmembrane</keyword>
<evidence type="ECO:0000313" key="11">
    <source>
        <dbReference type="Proteomes" id="UP000254771"/>
    </source>
</evidence>
<feature type="domain" description="4Fe-4S ferredoxin-type" evidence="9">
    <location>
        <begin position="253"/>
        <end position="280"/>
    </location>
</feature>
<feature type="domain" description="4Fe-4S ferredoxin-type" evidence="9">
    <location>
        <begin position="222"/>
        <end position="251"/>
    </location>
</feature>
<keyword evidence="8" id="KW-0472">Membrane</keyword>
<evidence type="ECO:0000256" key="5">
    <source>
        <dbReference type="ARBA" id="ARBA00023004"/>
    </source>
</evidence>
<feature type="compositionally biased region" description="Basic residues" evidence="7">
    <location>
        <begin position="708"/>
        <end position="721"/>
    </location>
</feature>
<feature type="compositionally biased region" description="Basic residues" evidence="7">
    <location>
        <begin position="736"/>
        <end position="747"/>
    </location>
</feature>
<keyword evidence="6" id="KW-0411">Iron-sulfur</keyword>
<reference evidence="10 11" key="1">
    <citation type="journal article" date="2018" name="ISME J.">
        <title>Endosymbiont genomes yield clues of tubeworm success.</title>
        <authorList>
            <person name="Li Y."/>
            <person name="Liles M.R."/>
            <person name="Halanych K.M."/>
        </authorList>
    </citation>
    <scope>NUCLEOTIDE SEQUENCE [LARGE SCALE GENOMIC DNA]</scope>
    <source>
        <strain evidence="10">A1462</strain>
    </source>
</reference>
<evidence type="ECO:0000256" key="1">
    <source>
        <dbReference type="ARBA" id="ARBA00022448"/>
    </source>
</evidence>
<comment type="caution">
    <text evidence="10">The sequence shown here is derived from an EMBL/GenBank/DDBJ whole genome shotgun (WGS) entry which is preliminary data.</text>
</comment>
<keyword evidence="1" id="KW-0813">Transport</keyword>
<keyword evidence="2" id="KW-0004">4Fe-4S</keyword>
<name>A0A370DF92_9GAMM</name>
<feature type="transmembrane region" description="Helical" evidence="8">
    <location>
        <begin position="129"/>
        <end position="156"/>
    </location>
</feature>
<dbReference type="InterPro" id="IPR017896">
    <property type="entry name" value="4Fe4S_Fe-S-bd"/>
</dbReference>
<feature type="region of interest" description="Disordered" evidence="7">
    <location>
        <begin position="708"/>
        <end position="785"/>
    </location>
</feature>
<dbReference type="AlphaFoldDB" id="A0A370DF92"/>
<evidence type="ECO:0000256" key="7">
    <source>
        <dbReference type="SAM" id="MobiDB-lite"/>
    </source>
</evidence>
<feature type="transmembrane region" description="Helical" evidence="8">
    <location>
        <begin position="321"/>
        <end position="342"/>
    </location>
</feature>
<feature type="transmembrane region" description="Helical" evidence="8">
    <location>
        <begin position="71"/>
        <end position="90"/>
    </location>
</feature>
<accession>A0A370DF92</accession>
<dbReference type="SUPFAM" id="SSF48695">
    <property type="entry name" value="Multiheme cytochromes"/>
    <property type="match status" value="1"/>
</dbReference>
<keyword evidence="8" id="KW-1133">Transmembrane helix</keyword>
<dbReference type="Proteomes" id="UP000254771">
    <property type="component" value="Unassembled WGS sequence"/>
</dbReference>
<dbReference type="EMBL" id="QFXE01000018">
    <property type="protein sequence ID" value="RDH83595.1"/>
    <property type="molecule type" value="Genomic_DNA"/>
</dbReference>
<gene>
    <name evidence="10" type="ORF">DIZ78_13855</name>
</gene>
<dbReference type="PROSITE" id="PS00198">
    <property type="entry name" value="4FE4S_FER_1"/>
    <property type="match status" value="1"/>
</dbReference>
<evidence type="ECO:0000256" key="3">
    <source>
        <dbReference type="ARBA" id="ARBA00022723"/>
    </source>
</evidence>
<feature type="transmembrane region" description="Helical" evidence="8">
    <location>
        <begin position="666"/>
        <end position="686"/>
    </location>
</feature>
<evidence type="ECO:0000259" key="9">
    <source>
        <dbReference type="PROSITE" id="PS51379"/>
    </source>
</evidence>